<proteinExistence type="predicted"/>
<reference evidence="1 2" key="1">
    <citation type="submission" date="2023-03" db="EMBL/GenBank/DDBJ databases">
        <authorList>
            <person name="Shen W."/>
            <person name="Cai J."/>
        </authorList>
    </citation>
    <scope>NUCLEOTIDE SEQUENCE [LARGE SCALE GENOMIC DNA]</scope>
    <source>
        <strain evidence="1 2">D6-4</strain>
    </source>
</reference>
<dbReference type="RefSeq" id="WP_311821386.1">
    <property type="nucleotide sequence ID" value="NZ_JARPYF010000001.1"/>
</dbReference>
<dbReference type="EMBL" id="JARPYI010000001">
    <property type="protein sequence ID" value="MDT2598246.1"/>
    <property type="molecule type" value="Genomic_DNA"/>
</dbReference>
<comment type="caution">
    <text evidence="1">The sequence shown here is derived from an EMBL/GenBank/DDBJ whole genome shotgun (WGS) entry which is preliminary data.</text>
</comment>
<evidence type="ECO:0008006" key="3">
    <source>
        <dbReference type="Google" id="ProtNLM"/>
    </source>
</evidence>
<evidence type="ECO:0000313" key="1">
    <source>
        <dbReference type="EMBL" id="MDT2598246.1"/>
    </source>
</evidence>
<accession>A0ABU3EWA1</accession>
<organism evidence="1 2">
    <name type="scientific">Enterococcus hulanensis</name>
    <dbReference type="NCBI Taxonomy" id="2559929"/>
    <lineage>
        <taxon>Bacteria</taxon>
        <taxon>Bacillati</taxon>
        <taxon>Bacillota</taxon>
        <taxon>Bacilli</taxon>
        <taxon>Lactobacillales</taxon>
        <taxon>Enterococcaceae</taxon>
        <taxon>Enterococcus</taxon>
    </lineage>
</organism>
<protein>
    <recommendedName>
        <fullName evidence="3">Alginate lyase domain-containing protein</fullName>
    </recommendedName>
</protein>
<keyword evidence="2" id="KW-1185">Reference proteome</keyword>
<gene>
    <name evidence="1" type="ORF">P7D85_00585</name>
</gene>
<evidence type="ECO:0000313" key="2">
    <source>
        <dbReference type="Proteomes" id="UP001252875"/>
    </source>
</evidence>
<dbReference type="Proteomes" id="UP001252875">
    <property type="component" value="Unassembled WGS sequence"/>
</dbReference>
<name>A0ABU3EWA1_9ENTE</name>
<sequence length="300" mass="34536">MINEKQTLDTALQLKKDVRDQRPIESAEIQSNLENSEVIAQILAEPFRTDTFTGLRKLEFLLIELSEIPYFERLDQVQTMLDTLYTHTNFEEGFSLTGKQAGVLACHNALCTLIFLRAGKKEWAENGIQWIISYFPLAKAEPSNWQGKDLFQRFGGCVGNSPCYDGLVKSVKALSEYAAKYGDFPGLQAKLKQGLDYILDHRVIFHQNSEDYLYNDLVTLFYPYPYRTNIIEVLGVIKQENLLDRPECQAAKDFLNTKQLNNGNWQPEKIFMKSSWVPFDQLKKPGAWITDEIDWLLSDE</sequence>